<dbReference type="InterPro" id="IPR007700">
    <property type="entry name" value="DUF668"/>
</dbReference>
<evidence type="ECO:0000313" key="4">
    <source>
        <dbReference type="Proteomes" id="UP001229421"/>
    </source>
</evidence>
<sequence>MTMKFPTMLKAPHRNKGLVSEKQMIGILSFDVSRLMSRVAKLWHCLSDKQMSRLREELRCSFGIRTLISDDHAYLIDLALQEIVDNVKGVALSVARLGKKCSDPIYHNLDNVFNNPLEIDIKWCGWEYRLKKMEKRVIKMKKFAAFMSQMYEELEVLSELETSLTRMQSNVANQEQMQEVHQKISWRREEVSRLRGISPWVRSYDYIVRLLLRSLFTIVERIKVVFGIKTGIGSSEVTNLHHNGCFVHKNSISAITRASVYPSEGYLRRSVSNPATCSFSARNIFQNDVFDPIKKVNLSFETKQRLVNGQEPTLGNAGLALLYANIIIFIETLAKSPRFINADARDDLYDMLTTNIKQSLREKLLLSKKEDLYANDESMALERRSSVQRILDWLSPLAHNMIKWYSDRSFIKHATDSGGSVFSVQTLYYADQAASEMAITELIVGLHYVSKVSQKIIDRSFLRCA</sequence>
<dbReference type="Pfam" id="PF05003">
    <property type="entry name" value="DUF668"/>
    <property type="match status" value="1"/>
</dbReference>
<dbReference type="Pfam" id="PF11961">
    <property type="entry name" value="DUF3475"/>
    <property type="match status" value="1"/>
</dbReference>
<name>A0AAD8KYB4_TARER</name>
<gene>
    <name evidence="3" type="ORF">QVD17_11625</name>
</gene>
<evidence type="ECO:0000259" key="1">
    <source>
        <dbReference type="Pfam" id="PF05003"/>
    </source>
</evidence>
<accession>A0AAD8KYB4</accession>
<organism evidence="3 4">
    <name type="scientific">Tagetes erecta</name>
    <name type="common">African marigold</name>
    <dbReference type="NCBI Taxonomy" id="13708"/>
    <lineage>
        <taxon>Eukaryota</taxon>
        <taxon>Viridiplantae</taxon>
        <taxon>Streptophyta</taxon>
        <taxon>Embryophyta</taxon>
        <taxon>Tracheophyta</taxon>
        <taxon>Spermatophyta</taxon>
        <taxon>Magnoliopsida</taxon>
        <taxon>eudicotyledons</taxon>
        <taxon>Gunneridae</taxon>
        <taxon>Pentapetalae</taxon>
        <taxon>asterids</taxon>
        <taxon>campanulids</taxon>
        <taxon>Asterales</taxon>
        <taxon>Asteraceae</taxon>
        <taxon>Asteroideae</taxon>
        <taxon>Heliantheae alliance</taxon>
        <taxon>Tageteae</taxon>
        <taxon>Tagetes</taxon>
    </lineage>
</organism>
<evidence type="ECO:0000313" key="3">
    <source>
        <dbReference type="EMBL" id="KAK1429416.1"/>
    </source>
</evidence>
<dbReference type="PANTHER" id="PTHR31371">
    <property type="entry name" value="BNAC09G50660D PROTEIN"/>
    <property type="match status" value="1"/>
</dbReference>
<protein>
    <submittedName>
        <fullName evidence="3">Uncharacterized protein</fullName>
    </submittedName>
</protein>
<comment type="caution">
    <text evidence="3">The sequence shown here is derived from an EMBL/GenBank/DDBJ whole genome shotgun (WGS) entry which is preliminary data.</text>
</comment>
<feature type="domain" description="DUF3475" evidence="2">
    <location>
        <begin position="27"/>
        <end position="83"/>
    </location>
</feature>
<evidence type="ECO:0000259" key="2">
    <source>
        <dbReference type="Pfam" id="PF11961"/>
    </source>
</evidence>
<dbReference type="EMBL" id="JAUHHV010000003">
    <property type="protein sequence ID" value="KAK1429416.1"/>
    <property type="molecule type" value="Genomic_DNA"/>
</dbReference>
<dbReference type="AlphaFoldDB" id="A0AAD8KYB4"/>
<proteinExistence type="predicted"/>
<feature type="domain" description="DUF668" evidence="1">
    <location>
        <begin position="313"/>
        <end position="403"/>
    </location>
</feature>
<keyword evidence="4" id="KW-1185">Reference proteome</keyword>
<reference evidence="3" key="1">
    <citation type="journal article" date="2023" name="bioRxiv">
        <title>Improved chromosome-level genome assembly for marigold (Tagetes erecta).</title>
        <authorList>
            <person name="Jiang F."/>
            <person name="Yuan L."/>
            <person name="Wang S."/>
            <person name="Wang H."/>
            <person name="Xu D."/>
            <person name="Wang A."/>
            <person name="Fan W."/>
        </authorList>
    </citation>
    <scope>NUCLEOTIDE SEQUENCE</scope>
    <source>
        <strain evidence="3">WSJ</strain>
        <tissue evidence="3">Leaf</tissue>
    </source>
</reference>
<dbReference type="Proteomes" id="UP001229421">
    <property type="component" value="Unassembled WGS sequence"/>
</dbReference>
<dbReference type="InterPro" id="IPR021864">
    <property type="entry name" value="DUF3475"/>
</dbReference>
<dbReference type="PANTHER" id="PTHR31371:SF4">
    <property type="entry name" value="DUF668 DOMAIN-CONTAINING PROTEIN"/>
    <property type="match status" value="1"/>
</dbReference>
<dbReference type="GO" id="GO:0045927">
    <property type="term" value="P:positive regulation of growth"/>
    <property type="evidence" value="ECO:0007669"/>
    <property type="project" value="InterPro"/>
</dbReference>